<dbReference type="RefSeq" id="WP_026636852.1">
    <property type="nucleotide sequence ID" value="NZ_FONH01000025.1"/>
</dbReference>
<dbReference type="AlphaFoldDB" id="A0A1I2JGE8"/>
<evidence type="ECO:0000313" key="1">
    <source>
        <dbReference type="EMBL" id="SFF53060.1"/>
    </source>
</evidence>
<protein>
    <submittedName>
        <fullName evidence="1">Uncharacterized protein</fullName>
    </submittedName>
</protein>
<gene>
    <name evidence="1" type="ORF">SAMN02799615_04003</name>
</gene>
<name>A0A1I2JGE8_9GAMM</name>
<dbReference type="Proteomes" id="UP000199477">
    <property type="component" value="Unassembled WGS sequence"/>
</dbReference>
<dbReference type="STRING" id="500610.SAMN02799615_04003"/>
<accession>A0A1I2JGE8</accession>
<dbReference type="EMBL" id="FONH01000025">
    <property type="protein sequence ID" value="SFF53060.1"/>
    <property type="molecule type" value="Genomic_DNA"/>
</dbReference>
<sequence>MRIETVDELKHHLKILFDDPSLQFDDDLGYGVTFGVPGKARDVMLSLQDRTDATRWGGEAGNLFYKCDDQNWLLYLRSIPHAVVCIASVRSLHRRHLEQYQGMGSQA</sequence>
<evidence type="ECO:0000313" key="2">
    <source>
        <dbReference type="Proteomes" id="UP000199477"/>
    </source>
</evidence>
<keyword evidence="2" id="KW-1185">Reference proteome</keyword>
<proteinExistence type="predicted"/>
<organism evidence="1 2">
    <name type="scientific">Dyella marensis</name>
    <dbReference type="NCBI Taxonomy" id="500610"/>
    <lineage>
        <taxon>Bacteria</taxon>
        <taxon>Pseudomonadati</taxon>
        <taxon>Pseudomonadota</taxon>
        <taxon>Gammaproteobacteria</taxon>
        <taxon>Lysobacterales</taxon>
        <taxon>Rhodanobacteraceae</taxon>
        <taxon>Dyella</taxon>
    </lineage>
</organism>
<reference evidence="2" key="1">
    <citation type="submission" date="2016-10" db="EMBL/GenBank/DDBJ databases">
        <authorList>
            <person name="Varghese N."/>
            <person name="Submissions S."/>
        </authorList>
    </citation>
    <scope>NUCLEOTIDE SEQUENCE [LARGE SCALE GENOMIC DNA]</scope>
    <source>
        <strain evidence="2">UNC178MFTsu3.1</strain>
    </source>
</reference>